<dbReference type="GO" id="GO:0047475">
    <property type="term" value="F:phenylacetate-CoA ligase activity"/>
    <property type="evidence" value="ECO:0007669"/>
    <property type="project" value="UniProtKB-EC"/>
</dbReference>
<dbReference type="InterPro" id="IPR042099">
    <property type="entry name" value="ANL_N_sf"/>
</dbReference>
<dbReference type="PANTHER" id="PTHR36932:SF1">
    <property type="entry name" value="CAPSULAR POLYSACCHARIDE BIOSYNTHESIS PROTEIN"/>
    <property type="match status" value="1"/>
</dbReference>
<dbReference type="OrthoDB" id="580775at2"/>
<dbReference type="SUPFAM" id="SSF56801">
    <property type="entry name" value="Acetyl-CoA synthetase-like"/>
    <property type="match status" value="1"/>
</dbReference>
<keyword evidence="1" id="KW-0436">Ligase</keyword>
<proteinExistence type="predicted"/>
<sequence length="457" mass="51769">MSISTLKTDSRIKAKGIQSMLIKRTLGPFRKRRKWLARTQWMTAEQINELQTSLMISLIENIFHNIPFYRSIMDSAGLTPSNFQTLQDIQKMPILNKDTVRNNLDAMINTAVSPAMLHKASTGGTSSHPLPVYRDWRSIGNEHAFVRRQFDWAGLKLNDRCAYLTWRKVSSVNDKNSKYFAYDPAMHELILSTYHLSQETAEQYLHAICRFKVKALVGYPSAIYSLAKFLGHTCRKAQLKAVLTSSEVLDDDIKAAIESRFGCPVFDFYGSAERTCYIHTCEKGSYHIIPEYGITELIPSSKPYEAFYKIVATGFWNNAMPFIRYDTQDMVSVSDNTCTCGRNYPVIDKIIGRESNTVTTRSGRKIGSTAMYRLCKNACSQIAKLPVTDIGVRSTKDGSLTLEYVPADSFSPSDRRKIHNIVVTELPNELSLSTRRVSQLTKTKNGKCLSIIYPVHK</sequence>
<reference evidence="2" key="1">
    <citation type="submission" date="2017-02" db="EMBL/GenBank/DDBJ databases">
        <title>Comparative genomics and description of representatives of a novel lineage of planctomycetes thriving in anoxic sediments.</title>
        <authorList>
            <person name="Spring S."/>
            <person name="Bunk B."/>
            <person name="Sproer C."/>
        </authorList>
    </citation>
    <scope>NUCLEOTIDE SEQUENCE [LARGE SCALE GENOMIC DNA]</scope>
    <source>
        <strain evidence="2">ST-NAGAB-D1</strain>
    </source>
</reference>
<name>A0A1U9NNZ7_9BACT</name>
<dbReference type="PANTHER" id="PTHR36932">
    <property type="entry name" value="CAPSULAR POLYSACCHARIDE BIOSYNTHESIS PROTEIN"/>
    <property type="match status" value="1"/>
</dbReference>
<dbReference type="EC" id="6.2.1.30" evidence="1"/>
<dbReference type="InterPro" id="IPR053158">
    <property type="entry name" value="CapK_Type1_Caps_Biosynth"/>
</dbReference>
<gene>
    <name evidence="1" type="ORF">STSP2_02644</name>
</gene>
<dbReference type="KEGG" id="alus:STSP2_02644"/>
<keyword evidence="2" id="KW-1185">Reference proteome</keyword>
<evidence type="ECO:0000313" key="2">
    <source>
        <dbReference type="Proteomes" id="UP000189674"/>
    </source>
</evidence>
<dbReference type="Gene3D" id="3.40.50.12780">
    <property type="entry name" value="N-terminal domain of ligase-like"/>
    <property type="match status" value="1"/>
</dbReference>
<dbReference type="RefSeq" id="WP_146663140.1">
    <property type="nucleotide sequence ID" value="NZ_CP019791.1"/>
</dbReference>
<dbReference type="Proteomes" id="UP000189674">
    <property type="component" value="Chromosome"/>
</dbReference>
<protein>
    <submittedName>
        <fullName evidence="1">Phenylacetate-coenzyme A ligase</fullName>
        <ecNumber evidence="1">6.2.1.30</ecNumber>
    </submittedName>
</protein>
<dbReference type="AlphaFoldDB" id="A0A1U9NNZ7"/>
<dbReference type="STRING" id="1936003.STSP2_02644"/>
<evidence type="ECO:0000313" key="1">
    <source>
        <dbReference type="EMBL" id="AQT69454.1"/>
    </source>
</evidence>
<dbReference type="EMBL" id="CP019791">
    <property type="protein sequence ID" value="AQT69454.1"/>
    <property type="molecule type" value="Genomic_DNA"/>
</dbReference>
<accession>A0A1U9NNZ7</accession>
<organism evidence="1 2">
    <name type="scientific">Anaerohalosphaera lusitana</name>
    <dbReference type="NCBI Taxonomy" id="1936003"/>
    <lineage>
        <taxon>Bacteria</taxon>
        <taxon>Pseudomonadati</taxon>
        <taxon>Planctomycetota</taxon>
        <taxon>Phycisphaerae</taxon>
        <taxon>Sedimentisphaerales</taxon>
        <taxon>Anaerohalosphaeraceae</taxon>
        <taxon>Anaerohalosphaera</taxon>
    </lineage>
</organism>